<dbReference type="Proteomes" id="UP001153709">
    <property type="component" value="Chromosome 4"/>
</dbReference>
<evidence type="ECO:0008006" key="3">
    <source>
        <dbReference type="Google" id="ProtNLM"/>
    </source>
</evidence>
<dbReference type="GO" id="GO:0005763">
    <property type="term" value="C:mitochondrial small ribosomal subunit"/>
    <property type="evidence" value="ECO:0007669"/>
    <property type="project" value="TreeGrafter"/>
</dbReference>
<accession>A0A9N9SW87</accession>
<reference evidence="1" key="1">
    <citation type="submission" date="2022-01" db="EMBL/GenBank/DDBJ databases">
        <authorList>
            <person name="King R."/>
        </authorList>
    </citation>
    <scope>NUCLEOTIDE SEQUENCE</scope>
</reference>
<evidence type="ECO:0000313" key="1">
    <source>
        <dbReference type="EMBL" id="CAG9833225.1"/>
    </source>
</evidence>
<sequence length="347" mass="40820">MAALRNISKNLFKHIFRSEQKANKEICLIYSRLLNYSSIEYDVKHDPAPKFFNKEIQLLLREITRVDLSKVNRKIKLGGKGLEDPIYKFMTDDELKEAIEEAKQKSHELLQIPPVVAVRKPMTHILSEDPALQGLEESKLVFTDITFGIKNVDRIIVVREQDGTLREADWELRNRMNQLYFPQKERHIKPPRMFFGEFLNNLLEQYEYKFILDRACVQFEPNDPEYQRVASVTYQHVNDHEKFDLLRSTRHFGALTFFLVWNKNIDNFLLELIETSQIEEANILLKLYTKIHDITLEQGKEFSGLEDYIKNYSNKKAALELGLQAYKDLSKQKKKYDEGIRFAHGTG</sequence>
<gene>
    <name evidence="1" type="ORF">DIABBA_LOCUS6639</name>
</gene>
<dbReference type="AlphaFoldDB" id="A0A9N9SW87"/>
<dbReference type="EMBL" id="OU898279">
    <property type="protein sequence ID" value="CAG9833225.1"/>
    <property type="molecule type" value="Genomic_DNA"/>
</dbReference>
<dbReference type="PANTHER" id="PTHR13071">
    <property type="entry name" value="MITOCHONDRIAL 28S RIBOSOMAL PROTEIN S22"/>
    <property type="match status" value="1"/>
</dbReference>
<evidence type="ECO:0000313" key="2">
    <source>
        <dbReference type="Proteomes" id="UP001153709"/>
    </source>
</evidence>
<dbReference type="InterPro" id="IPR019374">
    <property type="entry name" value="Ribosomal_mS22"/>
</dbReference>
<dbReference type="Pfam" id="PF10245">
    <property type="entry name" value="MRP-S22"/>
    <property type="match status" value="1"/>
</dbReference>
<keyword evidence="2" id="KW-1185">Reference proteome</keyword>
<organism evidence="1 2">
    <name type="scientific">Diabrotica balteata</name>
    <name type="common">Banded cucumber beetle</name>
    <dbReference type="NCBI Taxonomy" id="107213"/>
    <lineage>
        <taxon>Eukaryota</taxon>
        <taxon>Metazoa</taxon>
        <taxon>Ecdysozoa</taxon>
        <taxon>Arthropoda</taxon>
        <taxon>Hexapoda</taxon>
        <taxon>Insecta</taxon>
        <taxon>Pterygota</taxon>
        <taxon>Neoptera</taxon>
        <taxon>Endopterygota</taxon>
        <taxon>Coleoptera</taxon>
        <taxon>Polyphaga</taxon>
        <taxon>Cucujiformia</taxon>
        <taxon>Chrysomeloidea</taxon>
        <taxon>Chrysomelidae</taxon>
        <taxon>Galerucinae</taxon>
        <taxon>Diabroticina</taxon>
        <taxon>Diabroticites</taxon>
        <taxon>Diabrotica</taxon>
    </lineage>
</organism>
<dbReference type="GO" id="GO:0003735">
    <property type="term" value="F:structural constituent of ribosome"/>
    <property type="evidence" value="ECO:0007669"/>
    <property type="project" value="TreeGrafter"/>
</dbReference>
<protein>
    <recommendedName>
        <fullName evidence="3">28S ribosomal protein S22, mitochondrial</fullName>
    </recommendedName>
</protein>
<dbReference type="OrthoDB" id="10052321at2759"/>
<name>A0A9N9SW87_DIABA</name>
<proteinExistence type="predicted"/>
<dbReference type="PANTHER" id="PTHR13071:SF4">
    <property type="entry name" value="SMALL RIBOSOMAL SUBUNIT PROTEIN MS22"/>
    <property type="match status" value="1"/>
</dbReference>